<dbReference type="PANTHER" id="PTHR21759">
    <property type="entry name" value="PROTEIN CBG02235-RELATED"/>
    <property type="match status" value="1"/>
</dbReference>
<reference evidence="4" key="1">
    <citation type="submission" date="2010-08" db="EMBL/GenBank/DDBJ databases">
        <authorList>
            <consortium name="Caenorhabditis japonica Sequencing Consortium"/>
            <person name="Wilson R.K."/>
        </authorList>
    </citation>
    <scope>NUCLEOTIDE SEQUENCE [LARGE SCALE GENOMIC DNA]</scope>
    <source>
        <strain evidence="4">DF5081</strain>
    </source>
</reference>
<proteinExistence type="predicted"/>
<evidence type="ECO:0000313" key="4">
    <source>
        <dbReference type="Proteomes" id="UP000005237"/>
    </source>
</evidence>
<evidence type="ECO:0000313" key="3">
    <source>
        <dbReference type="EnsemblMetazoa" id="CJA18011.1"/>
    </source>
</evidence>
<dbReference type="AlphaFoldDB" id="A0A8R1I9K0"/>
<keyword evidence="1" id="KW-0812">Transmembrane</keyword>
<feature type="transmembrane region" description="Helical" evidence="1">
    <location>
        <begin position="32"/>
        <end position="58"/>
    </location>
</feature>
<keyword evidence="4" id="KW-1185">Reference proteome</keyword>
<evidence type="ECO:0000256" key="1">
    <source>
        <dbReference type="SAM" id="Phobius"/>
    </source>
</evidence>
<keyword evidence="2" id="KW-0732">Signal</keyword>
<reference evidence="3" key="2">
    <citation type="submission" date="2022-06" db="UniProtKB">
        <authorList>
            <consortium name="EnsemblMetazoa"/>
        </authorList>
    </citation>
    <scope>IDENTIFICATION</scope>
    <source>
        <strain evidence="3">DF5081</strain>
    </source>
</reference>
<organism evidence="3 4">
    <name type="scientific">Caenorhabditis japonica</name>
    <dbReference type="NCBI Taxonomy" id="281687"/>
    <lineage>
        <taxon>Eukaryota</taxon>
        <taxon>Metazoa</taxon>
        <taxon>Ecdysozoa</taxon>
        <taxon>Nematoda</taxon>
        <taxon>Chromadorea</taxon>
        <taxon>Rhabditida</taxon>
        <taxon>Rhabditina</taxon>
        <taxon>Rhabditomorpha</taxon>
        <taxon>Rhabditoidea</taxon>
        <taxon>Rhabditidae</taxon>
        <taxon>Peloderinae</taxon>
        <taxon>Caenorhabditis</taxon>
    </lineage>
</organism>
<dbReference type="PANTHER" id="PTHR21759:SF1">
    <property type="entry name" value="MARVEL DOMAIN-CONTAINING PROTEIN"/>
    <property type="match status" value="1"/>
</dbReference>
<protein>
    <recommendedName>
        <fullName evidence="5">MARVEL domain-containing protein</fullName>
    </recommendedName>
</protein>
<sequence length="96" mass="10606">MYLLLALCALYTLWTVAQIAFPDRIPFNLKSIVLVDVLFAGIVTIMLLFAYCFFAGGFGGTNYKALGFGYCFWLAIVSSLISASVVIISGLSWYRN</sequence>
<name>A0A8R1I9K0_CAEJA</name>
<evidence type="ECO:0000256" key="2">
    <source>
        <dbReference type="SAM" id="SignalP"/>
    </source>
</evidence>
<feature type="signal peptide" evidence="2">
    <location>
        <begin position="1"/>
        <end position="19"/>
    </location>
</feature>
<evidence type="ECO:0008006" key="5">
    <source>
        <dbReference type="Google" id="ProtNLM"/>
    </source>
</evidence>
<dbReference type="EnsemblMetazoa" id="CJA18011.1">
    <property type="protein sequence ID" value="CJA18011.1"/>
    <property type="gene ID" value="WBGene00137214"/>
</dbReference>
<feature type="transmembrane region" description="Helical" evidence="1">
    <location>
        <begin position="70"/>
        <end position="94"/>
    </location>
</feature>
<keyword evidence="1" id="KW-0472">Membrane</keyword>
<feature type="chain" id="PRO_5035821745" description="MARVEL domain-containing protein" evidence="2">
    <location>
        <begin position="20"/>
        <end position="96"/>
    </location>
</feature>
<accession>A0A8R1I9K0</accession>
<dbReference type="Proteomes" id="UP000005237">
    <property type="component" value="Unassembled WGS sequence"/>
</dbReference>
<keyword evidence="1" id="KW-1133">Transmembrane helix</keyword>